<feature type="propeptide" id="PRO_5035523323" evidence="11">
    <location>
        <begin position="1"/>
        <end position="6"/>
    </location>
</feature>
<accession>A0A0A2UUI5</accession>
<dbReference type="SUPFAM" id="SSF54523">
    <property type="entry name" value="Pili subunits"/>
    <property type="match status" value="1"/>
</dbReference>
<comment type="subcellular location">
    <subcellularLocation>
        <location evidence="1">Cell membrane</location>
        <topology evidence="1">Single-pass membrane protein</topology>
    </subcellularLocation>
    <subcellularLocation>
        <location evidence="2">Cell surface</location>
    </subcellularLocation>
</comment>
<feature type="region of interest" description="Disordered" evidence="12">
    <location>
        <begin position="82"/>
        <end position="101"/>
    </location>
</feature>
<evidence type="ECO:0000256" key="3">
    <source>
        <dbReference type="ARBA" id="ARBA00022475"/>
    </source>
</evidence>
<evidence type="ECO:0000256" key="11">
    <source>
        <dbReference type="PIRSR" id="PIRSR029928-50"/>
    </source>
</evidence>
<sequence>MNNQKGFTLIEMLIVLMIIATLLLVTIPNLASNNSMVEAKGCEAMVKLAETQVQAYKIEKKSMPTDLATLVTEGYLEQETCPGGETLTLNTDGTVTPTLNE</sequence>
<evidence type="ECO:0000256" key="6">
    <source>
        <dbReference type="ARBA" id="ARBA00022989"/>
    </source>
</evidence>
<reference evidence="13 14" key="1">
    <citation type="submission" date="2013-08" db="EMBL/GenBank/DDBJ databases">
        <title>Genome of Pontibacillus chungwhensis.</title>
        <authorList>
            <person name="Wang Q."/>
            <person name="Wang G."/>
        </authorList>
    </citation>
    <scope>NUCLEOTIDE SEQUENCE [LARGE SCALE GENOMIC DNA]</scope>
    <source>
        <strain evidence="13 14">BH030062</strain>
    </source>
</reference>
<keyword evidence="3 10" id="KW-1003">Cell membrane</keyword>
<gene>
    <name evidence="13" type="ORF">N780_16520</name>
</gene>
<dbReference type="GO" id="GO:0009986">
    <property type="term" value="C:cell surface"/>
    <property type="evidence" value="ECO:0007669"/>
    <property type="project" value="UniProtKB-SubCell"/>
</dbReference>
<dbReference type="Pfam" id="PF07963">
    <property type="entry name" value="N_methyl"/>
    <property type="match status" value="1"/>
</dbReference>
<keyword evidence="10" id="KW-0813">Transport</keyword>
<protein>
    <recommendedName>
        <fullName evidence="10">ComG operon protein 3</fullName>
    </recommendedName>
</protein>
<evidence type="ECO:0000256" key="1">
    <source>
        <dbReference type="ARBA" id="ARBA00004162"/>
    </source>
</evidence>
<keyword evidence="6 10" id="KW-1133">Transmembrane helix</keyword>
<dbReference type="GO" id="GO:0005886">
    <property type="term" value="C:plasma membrane"/>
    <property type="evidence" value="ECO:0007669"/>
    <property type="project" value="UniProtKB-SubCell"/>
</dbReference>
<evidence type="ECO:0000256" key="5">
    <source>
        <dbReference type="ARBA" id="ARBA00022692"/>
    </source>
</evidence>
<dbReference type="NCBIfam" id="NF040999">
    <property type="entry name" value="pilin_ComGC"/>
    <property type="match status" value="1"/>
</dbReference>
<dbReference type="Gene3D" id="3.30.700.10">
    <property type="entry name" value="Glycoprotein, Type 4 Pilin"/>
    <property type="match status" value="1"/>
</dbReference>
<dbReference type="InterPro" id="IPR000983">
    <property type="entry name" value="Bac_GSPG_pilin"/>
</dbReference>
<organism evidence="13 14">
    <name type="scientific">Pontibacillus chungwhensis BH030062</name>
    <dbReference type="NCBI Taxonomy" id="1385513"/>
    <lineage>
        <taxon>Bacteria</taxon>
        <taxon>Bacillati</taxon>
        <taxon>Bacillota</taxon>
        <taxon>Bacilli</taxon>
        <taxon>Bacillales</taxon>
        <taxon>Bacillaceae</taxon>
        <taxon>Pontibacillus</taxon>
    </lineage>
</organism>
<dbReference type="RefSeq" id="WP_036782104.1">
    <property type="nucleotide sequence ID" value="NZ_AVBG01000004.1"/>
</dbReference>
<dbReference type="GO" id="GO:0015627">
    <property type="term" value="C:type II protein secretion system complex"/>
    <property type="evidence" value="ECO:0007669"/>
    <property type="project" value="InterPro"/>
</dbReference>
<dbReference type="PROSITE" id="PS00409">
    <property type="entry name" value="PROKAR_NTER_METHYL"/>
    <property type="match status" value="1"/>
</dbReference>
<evidence type="ECO:0000256" key="2">
    <source>
        <dbReference type="ARBA" id="ARBA00004241"/>
    </source>
</evidence>
<dbReference type="NCBIfam" id="TIGR02532">
    <property type="entry name" value="IV_pilin_GFxxxE"/>
    <property type="match status" value="1"/>
</dbReference>
<dbReference type="Proteomes" id="UP000030153">
    <property type="component" value="Unassembled WGS sequence"/>
</dbReference>
<evidence type="ECO:0000256" key="12">
    <source>
        <dbReference type="SAM" id="MobiDB-lite"/>
    </source>
</evidence>
<comment type="function">
    <text evidence="10">Required for transformation and DNA binding.</text>
</comment>
<dbReference type="AlphaFoldDB" id="A0A0A2UUI5"/>
<evidence type="ECO:0000313" key="13">
    <source>
        <dbReference type="EMBL" id="KGP91947.1"/>
    </source>
</evidence>
<feature type="chain" id="PRO_5035523324" description="ComG operon protein 3" evidence="11">
    <location>
        <begin position="7"/>
        <end position="101"/>
    </location>
</feature>
<dbReference type="STRING" id="1385513.N780_16520"/>
<evidence type="ECO:0000256" key="4">
    <source>
        <dbReference type="ARBA" id="ARBA00022481"/>
    </source>
</evidence>
<dbReference type="PIRSF" id="PIRSF029928">
    <property type="entry name" value="Late_competence_ComGC"/>
    <property type="match status" value="1"/>
</dbReference>
<dbReference type="GO" id="GO:0015628">
    <property type="term" value="P:protein secretion by the type II secretion system"/>
    <property type="evidence" value="ECO:0007669"/>
    <property type="project" value="InterPro"/>
</dbReference>
<keyword evidence="5 10" id="KW-0812">Transmembrane</keyword>
<dbReference type="EMBL" id="AVBG01000004">
    <property type="protein sequence ID" value="KGP91947.1"/>
    <property type="molecule type" value="Genomic_DNA"/>
</dbReference>
<comment type="similarity">
    <text evidence="9 10">Belongs to the ComGC family.</text>
</comment>
<evidence type="ECO:0000256" key="9">
    <source>
        <dbReference type="ARBA" id="ARBA00043982"/>
    </source>
</evidence>
<evidence type="ECO:0000256" key="8">
    <source>
        <dbReference type="ARBA" id="ARBA00023287"/>
    </source>
</evidence>
<dbReference type="OrthoDB" id="1798043at2"/>
<dbReference type="InterPro" id="IPR016940">
    <property type="entry name" value="ComGC"/>
</dbReference>
<feature type="modified residue" description="N-methylphenylalanine" evidence="11">
    <location>
        <position position="7"/>
    </location>
</feature>
<dbReference type="GO" id="GO:0030420">
    <property type="term" value="P:establishment of competence for transformation"/>
    <property type="evidence" value="ECO:0007669"/>
    <property type="project" value="UniProtKB-UniRule"/>
</dbReference>
<evidence type="ECO:0000256" key="10">
    <source>
        <dbReference type="PIRNR" id="PIRNR029928"/>
    </source>
</evidence>
<dbReference type="InterPro" id="IPR012902">
    <property type="entry name" value="N_methyl_site"/>
</dbReference>
<comment type="caution">
    <text evidence="13">The sequence shown here is derived from an EMBL/GenBank/DDBJ whole genome shotgun (WGS) entry which is preliminary data.</text>
</comment>
<comment type="subunit">
    <text evidence="10">Homodimer.</text>
</comment>
<keyword evidence="14" id="KW-1185">Reference proteome</keyword>
<dbReference type="InterPro" id="IPR045584">
    <property type="entry name" value="Pilin-like"/>
</dbReference>
<keyword evidence="7 10" id="KW-0472">Membrane</keyword>
<evidence type="ECO:0000256" key="7">
    <source>
        <dbReference type="ARBA" id="ARBA00023136"/>
    </source>
</evidence>
<dbReference type="PRINTS" id="PR00813">
    <property type="entry name" value="BCTERIALGSPG"/>
</dbReference>
<evidence type="ECO:0000313" key="14">
    <source>
        <dbReference type="Proteomes" id="UP000030153"/>
    </source>
</evidence>
<name>A0A0A2UUI5_9BACI</name>
<proteinExistence type="inferred from homology"/>
<keyword evidence="4 11" id="KW-0488">Methylation</keyword>
<dbReference type="eggNOG" id="COG4537">
    <property type="taxonomic scope" value="Bacteria"/>
</dbReference>
<feature type="transmembrane region" description="Helical" evidence="10">
    <location>
        <begin position="6"/>
        <end position="27"/>
    </location>
</feature>
<feature type="compositionally biased region" description="Polar residues" evidence="12">
    <location>
        <begin position="87"/>
        <end position="101"/>
    </location>
</feature>
<keyword evidence="8 10" id="KW-0178">Competence</keyword>